<sequence>MAPLTDADIEKLFSGAPQFFARSEGHNTGAPHPSVAFPWDDELKIRDLTDHTQIEDKAWSSVTAWPHIVRASSAHGSPRAKENVPRAHFYPRCRERPNMLSMMGLEKGSLGFQGALEIAVADALLDEQWGFDRLATRPSAIMEQRQKMLASKDGLRHIDETVILELLMRNGRRYAEQYTRKRRLSSELYNELFIQVLHPPSKVTHHKDPYGLPVQIAALVTVLATPNVWIDFSHVEWRIRLGQLLWGSPEDELADGAEIQEERYWALLQILLACELLLRLDAITEGDEQGLESIRPCEILQFEKSAQPSVKWAINTARAWLENVEVVKTEAAGHTAVGKPAGWLAMLTKRMRRQISAALHPSGWLSKTYISGLILPGEVLCHYLMASLLETDEEAIPGKGSMECMGWISTDITPRNLGDGWVTIEVNDIADDIKLVNKKARLWGKTTIEREGAVLGNVMEEARILPGDFVIPYDNAYREPPPSNLRIELRDLQLTPPGALGESPDDSSGHPLHKYFTYISIHLSELLAKQSSSFEELLANSSSSAHKPSLTPTPTPASAARVLVIDCITGFQSLPQEHEIPLSPVVSRSSTHSCSRTADNGASPRPRPLYHARSTSSVTAGEAGKMMHTETRRRHFGSDMEILVRAICAEKGWNALISRRRRGCLACAIREAGALGWKVYTCVTTSRTQCDSWIRLPGSQYLASGCFLVKHWPSSAAFFPRPSQSAPSTASM</sequence>
<evidence type="ECO:0000313" key="3">
    <source>
        <dbReference type="Proteomes" id="UP001217918"/>
    </source>
</evidence>
<comment type="caution">
    <text evidence="2">The sequence shown here is derived from an EMBL/GenBank/DDBJ whole genome shotgun (WGS) entry which is preliminary data.</text>
</comment>
<organism evidence="2 3">
    <name type="scientific">Phyllachora maydis</name>
    <dbReference type="NCBI Taxonomy" id="1825666"/>
    <lineage>
        <taxon>Eukaryota</taxon>
        <taxon>Fungi</taxon>
        <taxon>Dikarya</taxon>
        <taxon>Ascomycota</taxon>
        <taxon>Pezizomycotina</taxon>
        <taxon>Sordariomycetes</taxon>
        <taxon>Sordariomycetidae</taxon>
        <taxon>Phyllachorales</taxon>
        <taxon>Phyllachoraceae</taxon>
        <taxon>Phyllachora</taxon>
    </lineage>
</organism>
<name>A0AAD9MG50_9PEZI</name>
<evidence type="ECO:0000256" key="1">
    <source>
        <dbReference type="SAM" id="MobiDB-lite"/>
    </source>
</evidence>
<reference evidence="2" key="1">
    <citation type="journal article" date="2023" name="Mol. Plant Microbe Interact.">
        <title>Elucidating the Obligate Nature and Biological Capacity of an Invasive Fungal Corn Pathogen.</title>
        <authorList>
            <person name="MacCready J.S."/>
            <person name="Roggenkamp E.M."/>
            <person name="Gdanetz K."/>
            <person name="Chilvers M.I."/>
        </authorList>
    </citation>
    <scope>NUCLEOTIDE SEQUENCE</scope>
    <source>
        <strain evidence="2">PM02</strain>
    </source>
</reference>
<evidence type="ECO:0000313" key="2">
    <source>
        <dbReference type="EMBL" id="KAK2075167.1"/>
    </source>
</evidence>
<dbReference type="PANTHER" id="PTHR42345">
    <property type="entry name" value="TPR_REGION DOMAIN-CONTAINING PROTEIN"/>
    <property type="match status" value="1"/>
</dbReference>
<proteinExistence type="predicted"/>
<dbReference type="PANTHER" id="PTHR42345:SF2">
    <property type="entry name" value="HELICASE-LIKE PROTEIN"/>
    <property type="match status" value="1"/>
</dbReference>
<protein>
    <submittedName>
        <fullName evidence="2">Uncharacterized protein</fullName>
    </submittedName>
</protein>
<dbReference type="EMBL" id="JAQQPM010000009">
    <property type="protein sequence ID" value="KAK2075167.1"/>
    <property type="molecule type" value="Genomic_DNA"/>
</dbReference>
<feature type="region of interest" description="Disordered" evidence="1">
    <location>
        <begin position="583"/>
        <end position="627"/>
    </location>
</feature>
<gene>
    <name evidence="2" type="ORF">P8C59_009315</name>
</gene>
<feature type="compositionally biased region" description="Polar residues" evidence="1">
    <location>
        <begin position="586"/>
        <end position="600"/>
    </location>
</feature>
<keyword evidence="3" id="KW-1185">Reference proteome</keyword>
<accession>A0AAD9MG50</accession>
<dbReference type="AlphaFoldDB" id="A0AAD9MG50"/>
<dbReference type="Proteomes" id="UP001217918">
    <property type="component" value="Unassembled WGS sequence"/>
</dbReference>